<evidence type="ECO:0000313" key="2">
    <source>
        <dbReference type="EMBL" id="KAF4621818.1"/>
    </source>
</evidence>
<proteinExistence type="predicted"/>
<feature type="region of interest" description="Disordered" evidence="1">
    <location>
        <begin position="214"/>
        <end position="254"/>
    </location>
</feature>
<dbReference type="Proteomes" id="UP000521872">
    <property type="component" value="Unassembled WGS sequence"/>
</dbReference>
<reference evidence="2 3" key="1">
    <citation type="submission" date="2019-12" db="EMBL/GenBank/DDBJ databases">
        <authorList>
            <person name="Floudas D."/>
            <person name="Bentzer J."/>
            <person name="Ahren D."/>
            <person name="Johansson T."/>
            <person name="Persson P."/>
            <person name="Tunlid A."/>
        </authorList>
    </citation>
    <scope>NUCLEOTIDE SEQUENCE [LARGE SCALE GENOMIC DNA]</scope>
    <source>
        <strain evidence="2 3">CBS 102.39</strain>
    </source>
</reference>
<feature type="compositionally biased region" description="Basic and acidic residues" evidence="1">
    <location>
        <begin position="288"/>
        <end position="307"/>
    </location>
</feature>
<feature type="compositionally biased region" description="Polar residues" evidence="1">
    <location>
        <begin position="685"/>
        <end position="694"/>
    </location>
</feature>
<dbReference type="GO" id="GO:0003676">
    <property type="term" value="F:nucleic acid binding"/>
    <property type="evidence" value="ECO:0007669"/>
    <property type="project" value="InterPro"/>
</dbReference>
<evidence type="ECO:0000313" key="3">
    <source>
        <dbReference type="Proteomes" id="UP000521872"/>
    </source>
</evidence>
<dbReference type="InterPro" id="IPR036397">
    <property type="entry name" value="RNaseH_sf"/>
</dbReference>
<dbReference type="Gene3D" id="3.30.420.10">
    <property type="entry name" value="Ribonuclease H-like superfamily/Ribonuclease H"/>
    <property type="match status" value="1"/>
</dbReference>
<sequence length="940" mass="106020">MGRKGRRSEQAKAQRKSGKRGFDSGILENPFEKLLDPDFEPDPLEDDLEDDPVTGDEMDTNYAFSLYERNEGEEQLEGVGQSGREPDESKISDEEEEYSDFEGGKAYQASERVQQVTASKKPRLLSALPTYSGSGTAMVYRRKQLLKKAAAGSNKITSYFNAKEGSGPIPEPGKDNNGGKTSEDDRAHIGSVAMSGQTQSYNDFWKAAASGPVGDRYQRASSASETERDTDHLARPDSSCKQSTESAAANTQAHRNVMSISTLIHGPDVESENHAPAEAEPVPPNVEEETRTSHKDAAEFLDVREDDGSQEDDEPPTAADIVSRLIKGAKAHKSFASLFKLHAVKSFLELCELYRRVPAIKNPRVRASTAVARSVGRGPYFAKQMRKLSLYIHRFRTLPPTGSGKHHGHPSLLNDERIAQAVRRYLTVTALGEITTLELQKTVNTIIIPAIGLDLGGKSISERCARRWLHKLGYSMTEVKKGVYIDGHERQDVVDYRKDFLKEVKELERLRYTFNQETLEPVAPKLGPGEKLHIPIHQDESIFRTNELRRRVWAKDDKTPLRKKGQGKSQHVSAFATELTGTLKLSKEVAEAQKNLPEKDRIPEDSREIMYPGKNSDGWWNAERLIKQVTTRAIPIFEKMYPGAVAEFFFDQSTAHGAFAPDALNANEMNVNPAGKQRKMKDTTIPDNNPNNSLRGKIQTMVFSPNLPPDHPFYEFRGLPKGMKYILKERGLWDYLTHANGGKEIPGDCQYCKASRKEKEKRERELEAIMAGQDEPEEADEDDVVVVTGATCCMRKVLSEQDDFRLQKPLLQVVIEEAGHKCYFLPKFHCELNPIEMYWGWTKIKYRCLADGTWKTAKELLPELLDACPVKTIRAFYRKTWRYMDAYEKGLSARQAEYAVKKYRQHRKVGARIMMDAERVENAISHASNFEPRNTVDVII</sequence>
<organism evidence="2 3">
    <name type="scientific">Agrocybe pediades</name>
    <dbReference type="NCBI Taxonomy" id="84607"/>
    <lineage>
        <taxon>Eukaryota</taxon>
        <taxon>Fungi</taxon>
        <taxon>Dikarya</taxon>
        <taxon>Basidiomycota</taxon>
        <taxon>Agaricomycotina</taxon>
        <taxon>Agaricomycetes</taxon>
        <taxon>Agaricomycetidae</taxon>
        <taxon>Agaricales</taxon>
        <taxon>Agaricineae</taxon>
        <taxon>Strophariaceae</taxon>
        <taxon>Agrocybe</taxon>
    </lineage>
</organism>
<keyword evidence="3" id="KW-1185">Reference proteome</keyword>
<evidence type="ECO:0000256" key="1">
    <source>
        <dbReference type="SAM" id="MobiDB-lite"/>
    </source>
</evidence>
<name>A0A8H4R2T5_9AGAR</name>
<dbReference type="AlphaFoldDB" id="A0A8H4R2T5"/>
<feature type="region of interest" description="Disordered" evidence="1">
    <location>
        <begin position="1"/>
        <end position="111"/>
    </location>
</feature>
<feature type="region of interest" description="Disordered" evidence="1">
    <location>
        <begin position="267"/>
        <end position="317"/>
    </location>
</feature>
<dbReference type="PANTHER" id="PTHR35871:SF1">
    <property type="entry name" value="CXC1-LIKE CYSTEINE CLUSTER ASSOCIATED WITH KDZ TRANSPOSASES DOMAIN-CONTAINING PROTEIN"/>
    <property type="match status" value="1"/>
</dbReference>
<feature type="region of interest" description="Disordered" evidence="1">
    <location>
        <begin position="158"/>
        <end position="196"/>
    </location>
</feature>
<feature type="compositionally biased region" description="Basic and acidic residues" evidence="1">
    <location>
        <begin position="267"/>
        <end position="277"/>
    </location>
</feature>
<feature type="compositionally biased region" description="Polar residues" evidence="1">
    <location>
        <begin position="239"/>
        <end position="254"/>
    </location>
</feature>
<gene>
    <name evidence="2" type="ORF">D9613_012166</name>
</gene>
<dbReference type="EMBL" id="JAACJL010000004">
    <property type="protein sequence ID" value="KAF4621818.1"/>
    <property type="molecule type" value="Genomic_DNA"/>
</dbReference>
<accession>A0A8H4R2T5</accession>
<dbReference type="PANTHER" id="PTHR35871">
    <property type="entry name" value="EXPRESSED PROTEIN"/>
    <property type="match status" value="1"/>
</dbReference>
<protein>
    <submittedName>
        <fullName evidence="2">Uncharacterized protein</fullName>
    </submittedName>
</protein>
<feature type="region of interest" description="Disordered" evidence="1">
    <location>
        <begin position="675"/>
        <end position="694"/>
    </location>
</feature>
<feature type="compositionally biased region" description="Basic and acidic residues" evidence="1">
    <location>
        <begin position="225"/>
        <end position="235"/>
    </location>
</feature>
<feature type="compositionally biased region" description="Acidic residues" evidence="1">
    <location>
        <begin position="37"/>
        <end position="59"/>
    </location>
</feature>
<comment type="caution">
    <text evidence="2">The sequence shown here is derived from an EMBL/GenBank/DDBJ whole genome shotgun (WGS) entry which is preliminary data.</text>
</comment>